<evidence type="ECO:0000259" key="6">
    <source>
        <dbReference type="PROSITE" id="PS51198"/>
    </source>
</evidence>
<dbReference type="GO" id="GO:0003677">
    <property type="term" value="F:DNA binding"/>
    <property type="evidence" value="ECO:0007669"/>
    <property type="project" value="InterPro"/>
</dbReference>
<organism evidence="7 8">
    <name type="scientific">Demequina lignilytica</name>
    <dbReference type="NCBI Taxonomy" id="3051663"/>
    <lineage>
        <taxon>Bacteria</taxon>
        <taxon>Bacillati</taxon>
        <taxon>Actinomycetota</taxon>
        <taxon>Actinomycetes</taxon>
        <taxon>Micrococcales</taxon>
        <taxon>Demequinaceae</taxon>
        <taxon>Demequina</taxon>
    </lineage>
</organism>
<dbReference type="EMBL" id="JAUHQB010000007">
    <property type="protein sequence ID" value="MDN4483979.1"/>
    <property type="molecule type" value="Genomic_DNA"/>
</dbReference>
<evidence type="ECO:0000256" key="4">
    <source>
        <dbReference type="ARBA" id="ARBA00022840"/>
    </source>
</evidence>
<dbReference type="GO" id="GO:0016787">
    <property type="term" value="F:hydrolase activity"/>
    <property type="evidence" value="ECO:0007669"/>
    <property type="project" value="UniProtKB-UniRule"/>
</dbReference>
<dbReference type="RefSeq" id="WP_301160678.1">
    <property type="nucleotide sequence ID" value="NZ_JAUHQB010000007.1"/>
</dbReference>
<dbReference type="GO" id="GO:0005524">
    <property type="term" value="F:ATP binding"/>
    <property type="evidence" value="ECO:0007669"/>
    <property type="project" value="UniProtKB-UniRule"/>
</dbReference>
<dbReference type="Pfam" id="PF13245">
    <property type="entry name" value="AAA_19"/>
    <property type="match status" value="1"/>
</dbReference>
<keyword evidence="4 5" id="KW-0067">ATP-binding</keyword>
<keyword evidence="2 5" id="KW-0378">Hydrolase</keyword>
<dbReference type="InterPro" id="IPR014016">
    <property type="entry name" value="UvrD-like_ATP-bd"/>
</dbReference>
<dbReference type="Proteomes" id="UP001172756">
    <property type="component" value="Unassembled WGS sequence"/>
</dbReference>
<gene>
    <name evidence="7" type="ORF">QQ002_10560</name>
</gene>
<dbReference type="PANTHER" id="PTHR11070">
    <property type="entry name" value="UVRD / RECB / PCRA DNA HELICASE FAMILY MEMBER"/>
    <property type="match status" value="1"/>
</dbReference>
<feature type="binding site" evidence="5">
    <location>
        <begin position="209"/>
        <end position="216"/>
    </location>
    <ligand>
        <name>ATP</name>
        <dbReference type="ChEBI" id="CHEBI:30616"/>
    </ligand>
</feature>
<evidence type="ECO:0000256" key="1">
    <source>
        <dbReference type="ARBA" id="ARBA00022741"/>
    </source>
</evidence>
<proteinExistence type="predicted"/>
<dbReference type="PANTHER" id="PTHR11070:SF45">
    <property type="entry name" value="DNA 3'-5' HELICASE"/>
    <property type="match status" value="1"/>
</dbReference>
<dbReference type="PROSITE" id="PS51198">
    <property type="entry name" value="UVRD_HELICASE_ATP_BIND"/>
    <property type="match status" value="1"/>
</dbReference>
<reference evidence="7 8" key="1">
    <citation type="submission" date="2023-06" db="EMBL/GenBank/DDBJ databases">
        <title>SYSU T0a273.</title>
        <authorList>
            <person name="Gao L."/>
            <person name="Fang B.-Z."/>
            <person name="Li W.-J."/>
        </authorList>
    </citation>
    <scope>NUCLEOTIDE SEQUENCE [LARGE SCALE GENOMIC DNA]</scope>
    <source>
        <strain evidence="7 8">SYSU T0a273</strain>
    </source>
</reference>
<dbReference type="InterPro" id="IPR000212">
    <property type="entry name" value="DNA_helicase_UvrD/REP"/>
</dbReference>
<dbReference type="GO" id="GO:0005829">
    <property type="term" value="C:cytosol"/>
    <property type="evidence" value="ECO:0007669"/>
    <property type="project" value="TreeGrafter"/>
</dbReference>
<dbReference type="GO" id="GO:0000725">
    <property type="term" value="P:recombinational repair"/>
    <property type="evidence" value="ECO:0007669"/>
    <property type="project" value="TreeGrafter"/>
</dbReference>
<keyword evidence="3 5" id="KW-0347">Helicase</keyword>
<evidence type="ECO:0000313" key="8">
    <source>
        <dbReference type="Proteomes" id="UP001172756"/>
    </source>
</evidence>
<dbReference type="SUPFAM" id="SSF52540">
    <property type="entry name" value="P-loop containing nucleoside triphosphate hydrolases"/>
    <property type="match status" value="1"/>
</dbReference>
<evidence type="ECO:0000313" key="7">
    <source>
        <dbReference type="EMBL" id="MDN4483979.1"/>
    </source>
</evidence>
<dbReference type="GO" id="GO:0043138">
    <property type="term" value="F:3'-5' DNA helicase activity"/>
    <property type="evidence" value="ECO:0007669"/>
    <property type="project" value="TreeGrafter"/>
</dbReference>
<sequence>MSNERGLTAERGGLTAEQEVVDGLYSRLDDLRGEAEQRLAAIRREGPSGSPQNRSERDAFATLYEDRIAQLDAVEDRLCFGRLDLRDGEHFYVGRIGLSDAEHVPLLTDWRAPAARAFYSATAANPGPVVNRRHLTTSGRRVTAVEDDVLDVDALREMGADTALAGEGALLAALGARRTGRMGDIVATIQAEQDAVIRAPMTGALVVQGGPGSGKTAVALHRAAYLLYHHREQLESKGVLLIGPSRTFLRYIDHVLPSLGETGAVSTTLAGLVPGVDASAVEDDRVAQIKGRTEMAAVVAAAVKERQRLPRADRTIRIDGRTVTIRRSDIRDAQAKARRDGRPHNEARAVFAKEMITRLTRQLMEQLDHTFGDEDRIELERDVRDDRNIRIAINLCWLPVTPEQLLRDLYSKPHLLDHAARGLTPDERDLLLRPPHAPFTDADVPLLDEAAELLGEMPGGRRRRSDEPSAEEIQYAKDVLDTFGDGGMVTAESLAARMKGGTARLSVAERARGDRTWTYGHVVVDEAQELSPMAWRMLLRRCPTRSFTIVGDVAQTTASAGTRWWPETMDPLFQSSWELRELTISYRIPAAVAAAAQGFAKRAGLPVSELSAARELDDAVGITSLRRTDDAVSAAAGLAREHAEGFADAAGGLVAVIAPERLLAATRAAVAGTEIEVCTARESKGLEFDVAVVVEPAAIAVRPGDLYVALTRPTRRLEVVHAEPLPPGLAG</sequence>
<evidence type="ECO:0000256" key="5">
    <source>
        <dbReference type="PROSITE-ProRule" id="PRU00560"/>
    </source>
</evidence>
<dbReference type="Gene3D" id="3.40.50.300">
    <property type="entry name" value="P-loop containing nucleotide triphosphate hydrolases"/>
    <property type="match status" value="3"/>
</dbReference>
<name>A0AB35MJL1_9MICO</name>
<evidence type="ECO:0000256" key="2">
    <source>
        <dbReference type="ARBA" id="ARBA00022801"/>
    </source>
</evidence>
<evidence type="ECO:0000256" key="3">
    <source>
        <dbReference type="ARBA" id="ARBA00022806"/>
    </source>
</evidence>
<keyword evidence="1 5" id="KW-0547">Nucleotide-binding</keyword>
<dbReference type="InterPro" id="IPR027417">
    <property type="entry name" value="P-loop_NTPase"/>
</dbReference>
<dbReference type="AlphaFoldDB" id="A0AB35MJL1"/>
<protein>
    <submittedName>
        <fullName evidence="7">PhoH family protein</fullName>
    </submittedName>
</protein>
<accession>A0AB35MJL1</accession>
<feature type="domain" description="UvrD-like helicase ATP-binding" evidence="6">
    <location>
        <begin position="188"/>
        <end position="589"/>
    </location>
</feature>
<comment type="caution">
    <text evidence="7">The sequence shown here is derived from an EMBL/GenBank/DDBJ whole genome shotgun (WGS) entry which is preliminary data.</text>
</comment>